<dbReference type="Pfam" id="PF13416">
    <property type="entry name" value="SBP_bac_8"/>
    <property type="match status" value="1"/>
</dbReference>
<feature type="domain" description="HTH gntR-type" evidence="4">
    <location>
        <begin position="11"/>
        <end position="79"/>
    </location>
</feature>
<evidence type="ECO:0000313" key="5">
    <source>
        <dbReference type="EMBL" id="MBB6632659.1"/>
    </source>
</evidence>
<keyword evidence="6" id="KW-1185">Reference proteome</keyword>
<organism evidence="5 6">
    <name type="scientific">Cohnella thailandensis</name>
    <dbReference type="NCBI Taxonomy" id="557557"/>
    <lineage>
        <taxon>Bacteria</taxon>
        <taxon>Bacillati</taxon>
        <taxon>Bacillota</taxon>
        <taxon>Bacilli</taxon>
        <taxon>Bacillales</taxon>
        <taxon>Paenibacillaceae</taxon>
        <taxon>Cohnella</taxon>
    </lineage>
</organism>
<dbReference type="PRINTS" id="PR00035">
    <property type="entry name" value="HTHGNTR"/>
</dbReference>
<dbReference type="RefSeq" id="WP_185117900.1">
    <property type="nucleotide sequence ID" value="NZ_JACJVQ010000002.1"/>
</dbReference>
<comment type="caution">
    <text evidence="5">The sequence shown here is derived from an EMBL/GenBank/DDBJ whole genome shotgun (WGS) entry which is preliminary data.</text>
</comment>
<name>A0A841SPD5_9BACL</name>
<reference evidence="5 6" key="1">
    <citation type="submission" date="2020-08" db="EMBL/GenBank/DDBJ databases">
        <title>Cohnella phylogeny.</title>
        <authorList>
            <person name="Dunlap C."/>
        </authorList>
    </citation>
    <scope>NUCLEOTIDE SEQUENCE [LARGE SCALE GENOMIC DNA]</scope>
    <source>
        <strain evidence="5 6">DSM 25241</strain>
    </source>
</reference>
<dbReference type="GO" id="GO:0003700">
    <property type="term" value="F:DNA-binding transcription factor activity"/>
    <property type="evidence" value="ECO:0007669"/>
    <property type="project" value="InterPro"/>
</dbReference>
<evidence type="ECO:0000313" key="6">
    <source>
        <dbReference type="Proteomes" id="UP000535838"/>
    </source>
</evidence>
<dbReference type="Proteomes" id="UP000535838">
    <property type="component" value="Unassembled WGS sequence"/>
</dbReference>
<dbReference type="CDD" id="cd07377">
    <property type="entry name" value="WHTH_GntR"/>
    <property type="match status" value="1"/>
</dbReference>
<dbReference type="PANTHER" id="PTHR43649">
    <property type="entry name" value="ARABINOSE-BINDING PROTEIN-RELATED"/>
    <property type="match status" value="1"/>
</dbReference>
<accession>A0A841SPD5</accession>
<dbReference type="InterPro" id="IPR000524">
    <property type="entry name" value="Tscrpt_reg_HTH_GntR"/>
</dbReference>
<dbReference type="GO" id="GO:0003677">
    <property type="term" value="F:DNA binding"/>
    <property type="evidence" value="ECO:0007669"/>
    <property type="project" value="UniProtKB-KW"/>
</dbReference>
<dbReference type="PROSITE" id="PS50949">
    <property type="entry name" value="HTH_GNTR"/>
    <property type="match status" value="1"/>
</dbReference>
<proteinExistence type="predicted"/>
<evidence type="ECO:0000256" key="2">
    <source>
        <dbReference type="ARBA" id="ARBA00023125"/>
    </source>
</evidence>
<dbReference type="Gene3D" id="3.40.190.10">
    <property type="entry name" value="Periplasmic binding protein-like II"/>
    <property type="match status" value="1"/>
</dbReference>
<dbReference type="EMBL" id="JACJVQ010000002">
    <property type="protein sequence ID" value="MBB6632659.1"/>
    <property type="molecule type" value="Genomic_DNA"/>
</dbReference>
<dbReference type="InterPro" id="IPR050490">
    <property type="entry name" value="Bact_solute-bd_prot1"/>
</dbReference>
<protein>
    <submittedName>
        <fullName evidence="5">Extracellular solute-binding protein</fullName>
    </submittedName>
</protein>
<dbReference type="InterPro" id="IPR006059">
    <property type="entry name" value="SBP"/>
</dbReference>
<dbReference type="Pfam" id="PF00392">
    <property type="entry name" value="GntR"/>
    <property type="match status" value="1"/>
</dbReference>
<dbReference type="InterPro" id="IPR036388">
    <property type="entry name" value="WH-like_DNA-bd_sf"/>
</dbReference>
<evidence type="ECO:0000256" key="3">
    <source>
        <dbReference type="ARBA" id="ARBA00023163"/>
    </source>
</evidence>
<gene>
    <name evidence="5" type="ORF">H7B67_00790</name>
</gene>
<keyword evidence="1" id="KW-0805">Transcription regulation</keyword>
<dbReference type="InterPro" id="IPR036390">
    <property type="entry name" value="WH_DNA-bd_sf"/>
</dbReference>
<dbReference type="PANTHER" id="PTHR43649:SF12">
    <property type="entry name" value="DIACETYLCHITOBIOSE BINDING PROTEIN DASA"/>
    <property type="match status" value="1"/>
</dbReference>
<dbReference type="AlphaFoldDB" id="A0A841SPD5"/>
<evidence type="ECO:0000259" key="4">
    <source>
        <dbReference type="PROSITE" id="PS50949"/>
    </source>
</evidence>
<keyword evidence="3" id="KW-0804">Transcription</keyword>
<dbReference type="SUPFAM" id="SSF46785">
    <property type="entry name" value="Winged helix' DNA-binding domain"/>
    <property type="match status" value="1"/>
</dbReference>
<dbReference type="Gene3D" id="1.10.10.10">
    <property type="entry name" value="Winged helix-like DNA-binding domain superfamily/Winged helix DNA-binding domain"/>
    <property type="match status" value="1"/>
</dbReference>
<evidence type="ECO:0000256" key="1">
    <source>
        <dbReference type="ARBA" id="ARBA00023015"/>
    </source>
</evidence>
<dbReference type="SMART" id="SM00345">
    <property type="entry name" value="HTH_GNTR"/>
    <property type="match status" value="1"/>
</dbReference>
<keyword evidence="2" id="KW-0238">DNA-binding</keyword>
<sequence length="462" mass="52626">MTNRPKRTTFKTRMDDMIAALENDIVTGKYAAGDLLPSEIALGEQFQLSKKSVRKAIDTLVEQGFVEKQPRIGARVVNRNPANRTTVKFGYYPTLIKEANLLSLIDAFHERYPQIRVEMIPLSSTLRESMEREAIDLITVNLQDYELFLDSGTHPESLEPLATVEGVYPFLTKPFTADGALYVQPLVFSPIVLCYNKRHFQEAGLSEPDSGWTWADVVRANEALSRERERLGFLFNLISTNRWPLFLLQDDFKFKIGPDGKTIYRDEQLKRCLETCLGFVEDSMISLFLTEEEVSERLFAHQKASMIVTSYFRMNALRKSGLDFDISPVPYAKEARTLLIVIGLAINKRGASKQAAKTLMEFLLSPESQQSIRKDTLSIPSLKSAAEYQDPKNANPLRYSMFRDIIPSFRYHVDLNATSAMLSRMNNELLLYWTKMENADSILRRLEATEHPAPETPPSLTN</sequence>
<dbReference type="SUPFAM" id="SSF53850">
    <property type="entry name" value="Periplasmic binding protein-like II"/>
    <property type="match status" value="1"/>
</dbReference>